<keyword evidence="2" id="KW-0378">Hydrolase</keyword>
<dbReference type="AlphaFoldDB" id="A0A6J4V2B2"/>
<dbReference type="InterPro" id="IPR000086">
    <property type="entry name" value="NUDIX_hydrolase_dom"/>
</dbReference>
<dbReference type="Pfam" id="PF00293">
    <property type="entry name" value="NUDIX"/>
    <property type="match status" value="1"/>
</dbReference>
<feature type="domain" description="Nudix hydrolase" evidence="1">
    <location>
        <begin position="1"/>
        <end position="135"/>
    </location>
</feature>
<name>A0A6J4V2B2_9BACT</name>
<organism evidence="2">
    <name type="scientific">uncultured Thermomicrobiales bacterium</name>
    <dbReference type="NCBI Taxonomy" id="1645740"/>
    <lineage>
        <taxon>Bacteria</taxon>
        <taxon>Pseudomonadati</taxon>
        <taxon>Thermomicrobiota</taxon>
        <taxon>Thermomicrobia</taxon>
        <taxon>Thermomicrobiales</taxon>
        <taxon>environmental samples</taxon>
    </lineage>
</organism>
<dbReference type="PROSITE" id="PS51462">
    <property type="entry name" value="NUDIX"/>
    <property type="match status" value="1"/>
</dbReference>
<accession>A0A6J4V2B2</accession>
<proteinExistence type="predicted"/>
<dbReference type="CDD" id="cd04692">
    <property type="entry name" value="NUDIX_Hydrolase"/>
    <property type="match status" value="1"/>
</dbReference>
<gene>
    <name evidence="2" type="ORF">AVDCRST_MAG73-3930</name>
</gene>
<dbReference type="Gene3D" id="3.90.79.10">
    <property type="entry name" value="Nucleoside Triphosphate Pyrophosphohydrolase"/>
    <property type="match status" value="1"/>
</dbReference>
<evidence type="ECO:0000259" key="1">
    <source>
        <dbReference type="PROSITE" id="PS51462"/>
    </source>
</evidence>
<sequence>MGEDGAPFLLFQRRSLAKDTWPGRLDATVGGHYRTGEGLAEALRETEEEIGVPVTEAGLRRLGTRIAVTETAPGLRDREIQDVFLLRDDRPLAAYRPHPAELAALIRVPLEPLLALLSGDAESVYGMAIAPGERAPYPVSIAGKDFIPGLDRYPYRVAIAAGLALRGERHVAV</sequence>
<reference evidence="2" key="1">
    <citation type="submission" date="2020-02" db="EMBL/GenBank/DDBJ databases">
        <authorList>
            <person name="Meier V. D."/>
        </authorList>
    </citation>
    <scope>NUCLEOTIDE SEQUENCE</scope>
    <source>
        <strain evidence="2">AVDCRST_MAG73</strain>
    </source>
</reference>
<dbReference type="InterPro" id="IPR015797">
    <property type="entry name" value="NUDIX_hydrolase-like_dom_sf"/>
</dbReference>
<dbReference type="SUPFAM" id="SSF55811">
    <property type="entry name" value="Nudix"/>
    <property type="match status" value="1"/>
</dbReference>
<protein>
    <submittedName>
        <fullName evidence="2">Uncharacterized Nudix hydrolase NudL</fullName>
    </submittedName>
</protein>
<dbReference type="EMBL" id="CADCWE010000255">
    <property type="protein sequence ID" value="CAA9563422.1"/>
    <property type="molecule type" value="Genomic_DNA"/>
</dbReference>
<evidence type="ECO:0000313" key="2">
    <source>
        <dbReference type="EMBL" id="CAA9563422.1"/>
    </source>
</evidence>
<dbReference type="GO" id="GO:0016787">
    <property type="term" value="F:hydrolase activity"/>
    <property type="evidence" value="ECO:0007669"/>
    <property type="project" value="UniProtKB-KW"/>
</dbReference>